<feature type="domain" description="NADH:flavin oxidoreductase/NADH oxidase N-terminal" evidence="7">
    <location>
        <begin position="1"/>
        <end position="201"/>
    </location>
</feature>
<evidence type="ECO:0000256" key="2">
    <source>
        <dbReference type="ARBA" id="ARBA00005979"/>
    </source>
</evidence>
<evidence type="ECO:0000256" key="5">
    <source>
        <dbReference type="ARBA" id="ARBA00022857"/>
    </source>
</evidence>
<accession>A0A9W6BKS8</accession>
<dbReference type="PANTHER" id="PTHR43303:SF4">
    <property type="entry name" value="NADPH DEHYDROGENASE C23G7.10C-RELATED"/>
    <property type="match status" value="1"/>
</dbReference>
<comment type="caution">
    <text evidence="8">The sequence shown here is derived from an EMBL/GenBank/DDBJ whole genome shotgun (WGS) entry which is preliminary data.</text>
</comment>
<evidence type="ECO:0000313" key="8">
    <source>
        <dbReference type="EMBL" id="GLC54086.1"/>
    </source>
</evidence>
<dbReference type="EMBL" id="BRXU01000009">
    <property type="protein sequence ID" value="GLC54086.1"/>
    <property type="molecule type" value="Genomic_DNA"/>
</dbReference>
<gene>
    <name evidence="8" type="primary">PLESTMB000081</name>
    <name evidence="8" type="ORF">PLESTB_000822300</name>
</gene>
<evidence type="ECO:0000256" key="1">
    <source>
        <dbReference type="ARBA" id="ARBA00001917"/>
    </source>
</evidence>
<keyword evidence="4" id="KW-0288">FMN</keyword>
<comment type="similarity">
    <text evidence="2">Belongs to the NADH:flavin oxidoreductase/NADH oxidase family.</text>
</comment>
<dbReference type="Gene3D" id="3.20.20.70">
    <property type="entry name" value="Aldolase class I"/>
    <property type="match status" value="1"/>
</dbReference>
<dbReference type="SUPFAM" id="SSF51395">
    <property type="entry name" value="FMN-linked oxidoreductases"/>
    <property type="match status" value="1"/>
</dbReference>
<comment type="cofactor">
    <cofactor evidence="1">
        <name>FMN</name>
        <dbReference type="ChEBI" id="CHEBI:58210"/>
    </cofactor>
</comment>
<dbReference type="InterPro" id="IPR013785">
    <property type="entry name" value="Aldolase_TIM"/>
</dbReference>
<dbReference type="Pfam" id="PF00724">
    <property type="entry name" value="Oxidored_FMN"/>
    <property type="match status" value="1"/>
</dbReference>
<protein>
    <recommendedName>
        <fullName evidence="7">NADH:flavin oxidoreductase/NADH oxidase N-terminal domain-containing protein</fullName>
    </recommendedName>
</protein>
<dbReference type="Proteomes" id="UP001165080">
    <property type="component" value="Unassembled WGS sequence"/>
</dbReference>
<name>A0A9W6BKS8_9CHLO</name>
<reference evidence="8 9" key="1">
    <citation type="journal article" date="2023" name="Commun. Biol.">
        <title>Reorganization of the ancestral sex-determining regions during the evolution of trioecy in Pleodorina starrii.</title>
        <authorList>
            <person name="Takahashi K."/>
            <person name="Suzuki S."/>
            <person name="Kawai-Toyooka H."/>
            <person name="Yamamoto K."/>
            <person name="Hamaji T."/>
            <person name="Ootsuki R."/>
            <person name="Yamaguchi H."/>
            <person name="Kawachi M."/>
            <person name="Higashiyama T."/>
            <person name="Nozaki H."/>
        </authorList>
    </citation>
    <scope>NUCLEOTIDE SEQUENCE [LARGE SCALE GENOMIC DNA]</scope>
    <source>
        <strain evidence="8 9">NIES-4479</strain>
    </source>
</reference>
<dbReference type="GO" id="GO:0050661">
    <property type="term" value="F:NADP binding"/>
    <property type="evidence" value="ECO:0007669"/>
    <property type="project" value="InterPro"/>
</dbReference>
<evidence type="ECO:0000256" key="4">
    <source>
        <dbReference type="ARBA" id="ARBA00022643"/>
    </source>
</evidence>
<evidence type="ECO:0000256" key="6">
    <source>
        <dbReference type="ARBA" id="ARBA00023002"/>
    </source>
</evidence>
<dbReference type="GO" id="GO:0010181">
    <property type="term" value="F:FMN binding"/>
    <property type="evidence" value="ECO:0007669"/>
    <property type="project" value="InterPro"/>
</dbReference>
<dbReference type="AlphaFoldDB" id="A0A9W6BKS8"/>
<organism evidence="8 9">
    <name type="scientific">Pleodorina starrii</name>
    <dbReference type="NCBI Taxonomy" id="330485"/>
    <lineage>
        <taxon>Eukaryota</taxon>
        <taxon>Viridiplantae</taxon>
        <taxon>Chlorophyta</taxon>
        <taxon>core chlorophytes</taxon>
        <taxon>Chlorophyceae</taxon>
        <taxon>CS clade</taxon>
        <taxon>Chlamydomonadales</taxon>
        <taxon>Volvocaceae</taxon>
        <taxon>Pleodorina</taxon>
    </lineage>
</organism>
<keyword evidence="9" id="KW-1185">Reference proteome</keyword>
<dbReference type="InterPro" id="IPR044152">
    <property type="entry name" value="YqjM-like"/>
</dbReference>
<keyword evidence="3" id="KW-0285">Flavoprotein</keyword>
<keyword evidence="6" id="KW-0560">Oxidoreductase</keyword>
<evidence type="ECO:0000256" key="3">
    <source>
        <dbReference type="ARBA" id="ARBA00022630"/>
    </source>
</evidence>
<dbReference type="InterPro" id="IPR001155">
    <property type="entry name" value="OxRdtase_FMN_N"/>
</dbReference>
<evidence type="ECO:0000259" key="7">
    <source>
        <dbReference type="Pfam" id="PF00724"/>
    </source>
</evidence>
<keyword evidence="5" id="KW-0521">NADP</keyword>
<evidence type="ECO:0000313" key="9">
    <source>
        <dbReference type="Proteomes" id="UP001165080"/>
    </source>
</evidence>
<sequence>MTLEDIEAVIEAFAEGTKRALRAGFQVIELHMAHGYLLHQFLSPISNRRTDQYGGSLANRMRLPLQVAEAVRAVIPDELPLLVRLSVTDWAEPQDGPSWNPYQSLDLVRGLATRGSVDLVDVSGGGTLARPPPAALNCPGYQVPMSELIRSGTGVPTGAVGLITEPQSAEDILREGAADAIFLGRVMLREPHWPLRAAKELGLAEVRCPPQYARAIR</sequence>
<proteinExistence type="inferred from homology"/>
<dbReference type="PANTHER" id="PTHR43303">
    <property type="entry name" value="NADPH DEHYDROGENASE C23G7.10C-RELATED"/>
    <property type="match status" value="1"/>
</dbReference>
<dbReference type="GO" id="GO:0003959">
    <property type="term" value="F:NADPH dehydrogenase activity"/>
    <property type="evidence" value="ECO:0007669"/>
    <property type="project" value="InterPro"/>
</dbReference>